<dbReference type="RefSeq" id="WP_223940204.1">
    <property type="nucleotide sequence ID" value="NZ_BPNN01000040.1"/>
</dbReference>
<reference evidence="1" key="1">
    <citation type="submission" date="2021-07" db="EMBL/GenBank/DDBJ databases">
        <title>Draft genome sequence of carbapenem-resistant Aeromonas spp. in Japan.</title>
        <authorList>
            <person name="Maehana S."/>
            <person name="Suzuki M."/>
            <person name="Kitasato H."/>
        </authorList>
    </citation>
    <scope>NUCLEOTIDE SEQUENCE</scope>
    <source>
        <strain evidence="1">KAM351</strain>
    </source>
</reference>
<accession>A0AA37CZI7</accession>
<evidence type="ECO:0000313" key="2">
    <source>
        <dbReference type="Proteomes" id="UP000886934"/>
    </source>
</evidence>
<organism evidence="1 2">
    <name type="scientific">Aeromonas caviae</name>
    <name type="common">Aeromonas punctata</name>
    <dbReference type="NCBI Taxonomy" id="648"/>
    <lineage>
        <taxon>Bacteria</taxon>
        <taxon>Pseudomonadati</taxon>
        <taxon>Pseudomonadota</taxon>
        <taxon>Gammaproteobacteria</taxon>
        <taxon>Aeromonadales</taxon>
        <taxon>Aeromonadaceae</taxon>
        <taxon>Aeromonas</taxon>
    </lineage>
</organism>
<evidence type="ECO:0000313" key="1">
    <source>
        <dbReference type="EMBL" id="GJA64113.1"/>
    </source>
</evidence>
<gene>
    <name evidence="1" type="ORF">KAM351_27240</name>
</gene>
<dbReference type="Proteomes" id="UP000886934">
    <property type="component" value="Unassembled WGS sequence"/>
</dbReference>
<dbReference type="EMBL" id="BPNN01000040">
    <property type="protein sequence ID" value="GJA64113.1"/>
    <property type="molecule type" value="Genomic_DNA"/>
</dbReference>
<name>A0AA37CZI7_AERCA</name>
<dbReference type="InterPro" id="IPR038556">
    <property type="entry name" value="TAC_Gp13-like_sf"/>
</dbReference>
<comment type="caution">
    <text evidence="1">The sequence shown here is derived from an EMBL/GenBank/DDBJ whole genome shotgun (WGS) entry which is preliminary data.</text>
</comment>
<sequence length="136" mass="14970">MTTKKTNAPTVTAAVLLSKLAYRHERVPAPEFGEGMEIIVREMPIAGLLEFQRRNFDQVTGQPLADNPYQWMVSLLVACMVNEDGDPLATQDDVPQLMDAMPMSLVDRLIPVAKAMNRMGEQATEQEKNGSAPATP</sequence>
<evidence type="ECO:0008006" key="3">
    <source>
        <dbReference type="Google" id="ProtNLM"/>
    </source>
</evidence>
<protein>
    <recommendedName>
        <fullName evidence="3">Phage tail protein</fullName>
    </recommendedName>
</protein>
<proteinExistence type="predicted"/>
<dbReference type="AlphaFoldDB" id="A0AA37CZI7"/>
<dbReference type="Gene3D" id="3.30.2220.20">
    <property type="entry name" value="Phage tail assembly chaperone gp13-like"/>
    <property type="match status" value="1"/>
</dbReference>